<feature type="region of interest" description="Disordered" evidence="1">
    <location>
        <begin position="39"/>
        <end position="129"/>
    </location>
</feature>
<gene>
    <name evidence="2" type="ORF">NDU88_000334</name>
</gene>
<dbReference type="AlphaFoldDB" id="A0AAV7P0J5"/>
<name>A0AAV7P0J5_PLEWA</name>
<evidence type="ECO:0000313" key="2">
    <source>
        <dbReference type="EMBL" id="KAJ1121815.1"/>
    </source>
</evidence>
<reference evidence="2" key="1">
    <citation type="journal article" date="2022" name="bioRxiv">
        <title>Sequencing and chromosome-scale assembly of the giantPleurodeles waltlgenome.</title>
        <authorList>
            <person name="Brown T."/>
            <person name="Elewa A."/>
            <person name="Iarovenko S."/>
            <person name="Subramanian E."/>
            <person name="Araus A.J."/>
            <person name="Petzold A."/>
            <person name="Susuki M."/>
            <person name="Suzuki K.-i.T."/>
            <person name="Hayashi T."/>
            <person name="Toyoda A."/>
            <person name="Oliveira C."/>
            <person name="Osipova E."/>
            <person name="Leigh N.D."/>
            <person name="Simon A."/>
            <person name="Yun M.H."/>
        </authorList>
    </citation>
    <scope>NUCLEOTIDE SEQUENCE</scope>
    <source>
        <strain evidence="2">20211129_DDA</strain>
        <tissue evidence="2">Liver</tissue>
    </source>
</reference>
<sequence length="129" mass="14135">MQRKVSIVPAEKVRVAKHKSHEEGGVEIHNGHAAVDAKYGGEQKAARAQREHGDEYWLSDNEVDFSPGNAADVADKVNTEEENISDTKAGEDEVKAVEVPVALEPVDGVDHDDEDIAHRSKDKEDALKK</sequence>
<proteinExistence type="predicted"/>
<accession>A0AAV7P0J5</accession>
<organism evidence="2 3">
    <name type="scientific">Pleurodeles waltl</name>
    <name type="common">Iberian ribbed newt</name>
    <dbReference type="NCBI Taxonomy" id="8319"/>
    <lineage>
        <taxon>Eukaryota</taxon>
        <taxon>Metazoa</taxon>
        <taxon>Chordata</taxon>
        <taxon>Craniata</taxon>
        <taxon>Vertebrata</taxon>
        <taxon>Euteleostomi</taxon>
        <taxon>Amphibia</taxon>
        <taxon>Batrachia</taxon>
        <taxon>Caudata</taxon>
        <taxon>Salamandroidea</taxon>
        <taxon>Salamandridae</taxon>
        <taxon>Pleurodelinae</taxon>
        <taxon>Pleurodeles</taxon>
    </lineage>
</organism>
<comment type="caution">
    <text evidence="2">The sequence shown here is derived from an EMBL/GenBank/DDBJ whole genome shotgun (WGS) entry which is preliminary data.</text>
</comment>
<dbReference type="Proteomes" id="UP001066276">
    <property type="component" value="Chromosome 7"/>
</dbReference>
<evidence type="ECO:0000256" key="1">
    <source>
        <dbReference type="SAM" id="MobiDB-lite"/>
    </source>
</evidence>
<feature type="compositionally biased region" description="Basic and acidic residues" evidence="1">
    <location>
        <begin position="39"/>
        <end position="55"/>
    </location>
</feature>
<protein>
    <submittedName>
        <fullName evidence="2">Uncharacterized protein</fullName>
    </submittedName>
</protein>
<evidence type="ECO:0000313" key="3">
    <source>
        <dbReference type="Proteomes" id="UP001066276"/>
    </source>
</evidence>
<dbReference type="EMBL" id="JANPWB010000011">
    <property type="protein sequence ID" value="KAJ1121815.1"/>
    <property type="molecule type" value="Genomic_DNA"/>
</dbReference>
<feature type="compositionally biased region" description="Basic and acidic residues" evidence="1">
    <location>
        <begin position="116"/>
        <end position="129"/>
    </location>
</feature>
<keyword evidence="3" id="KW-1185">Reference proteome</keyword>